<name>V4GS30_9EURY</name>
<dbReference type="Pfam" id="PF26222">
    <property type="entry name" value="DUF8048"/>
    <property type="match status" value="1"/>
</dbReference>
<evidence type="ECO:0000256" key="1">
    <source>
        <dbReference type="SAM" id="MobiDB-lite"/>
    </source>
</evidence>
<sequence>MSDPDSDAVPADDAPALPAPLASHVGPAARETGADAAAVGALLGRTVEHVRAYPGVADLVFEYRRAFSHDPLVDRDGDAYYLLVPPHVLPAFASALDADETGPTWAAARAAHRRAFVEATGVADHGDWDPLVLVAGSQPSSGTAGSAPDSDSDSASDSGSDSGGSAGPG</sequence>
<feature type="region of interest" description="Disordered" evidence="1">
    <location>
        <begin position="1"/>
        <end position="29"/>
    </location>
</feature>
<accession>V4GS30</accession>
<organism evidence="3 4">
    <name type="scientific">Candidatus Halobonum tyrrellensis G22</name>
    <dbReference type="NCBI Taxonomy" id="1324957"/>
    <lineage>
        <taxon>Archaea</taxon>
        <taxon>Methanobacteriati</taxon>
        <taxon>Methanobacteriota</taxon>
        <taxon>Stenosarchaea group</taxon>
        <taxon>Halobacteria</taxon>
        <taxon>Halobacteriales</taxon>
        <taxon>Haloferacaceae</taxon>
        <taxon>Candidatus Halobonum</taxon>
    </lineage>
</organism>
<dbReference type="EMBL" id="ASGZ01000040">
    <property type="protein sequence ID" value="ESP87871.1"/>
    <property type="molecule type" value="Genomic_DNA"/>
</dbReference>
<evidence type="ECO:0000313" key="3">
    <source>
        <dbReference type="EMBL" id="ESP87871.1"/>
    </source>
</evidence>
<dbReference type="InterPro" id="IPR058361">
    <property type="entry name" value="DUF8048"/>
</dbReference>
<evidence type="ECO:0000259" key="2">
    <source>
        <dbReference type="Pfam" id="PF26222"/>
    </source>
</evidence>
<feature type="compositionally biased region" description="Low complexity" evidence="1">
    <location>
        <begin position="139"/>
        <end position="160"/>
    </location>
</feature>
<feature type="compositionally biased region" description="Low complexity" evidence="1">
    <location>
        <begin position="7"/>
        <end position="29"/>
    </location>
</feature>
<protein>
    <recommendedName>
        <fullName evidence="2">DUF8048 domain-containing protein</fullName>
    </recommendedName>
</protein>
<gene>
    <name evidence="3" type="ORF">K933_11951</name>
</gene>
<dbReference type="Proteomes" id="UP000017840">
    <property type="component" value="Unassembled WGS sequence"/>
</dbReference>
<dbReference type="RefSeq" id="WP_023394966.1">
    <property type="nucleotide sequence ID" value="NZ_ASGZ01000040.1"/>
</dbReference>
<reference evidence="3 4" key="1">
    <citation type="journal article" date="2013" name="Genome Announc.">
        <title>Draft Genome Sequence of 'Candidatus Halobonum tyrrellensis' Strain G22, Isolated from the Hypersaline Waters of Lake Tyrrell, Australia.</title>
        <authorList>
            <person name="Ugalde J.A."/>
            <person name="Narasingarao P."/>
            <person name="Kuo S."/>
            <person name="Podell S."/>
            <person name="Allen E.E."/>
        </authorList>
    </citation>
    <scope>NUCLEOTIDE SEQUENCE [LARGE SCALE GENOMIC DNA]</scope>
    <source>
        <strain evidence="3 4">G22</strain>
    </source>
</reference>
<comment type="caution">
    <text evidence="3">The sequence shown here is derived from an EMBL/GenBank/DDBJ whole genome shotgun (WGS) entry which is preliminary data.</text>
</comment>
<feature type="region of interest" description="Disordered" evidence="1">
    <location>
        <begin position="131"/>
        <end position="169"/>
    </location>
</feature>
<dbReference type="OrthoDB" id="339814at2157"/>
<keyword evidence="4" id="KW-1185">Reference proteome</keyword>
<proteinExistence type="predicted"/>
<evidence type="ECO:0000313" key="4">
    <source>
        <dbReference type="Proteomes" id="UP000017840"/>
    </source>
</evidence>
<dbReference type="STRING" id="1324957.K933_11951"/>
<dbReference type="AlphaFoldDB" id="V4GS30"/>
<feature type="domain" description="DUF8048" evidence="2">
    <location>
        <begin position="23"/>
        <end position="124"/>
    </location>
</feature>